<proteinExistence type="predicted"/>
<dbReference type="Pfam" id="PF13715">
    <property type="entry name" value="CarbopepD_reg_2"/>
    <property type="match status" value="1"/>
</dbReference>
<dbReference type="Gene3D" id="2.60.40.1120">
    <property type="entry name" value="Carboxypeptidase-like, regulatory domain"/>
    <property type="match status" value="1"/>
</dbReference>
<dbReference type="AlphaFoldDB" id="A0A7J4XDQ3"/>
<dbReference type="InterPro" id="IPR012910">
    <property type="entry name" value="Plug_dom"/>
</dbReference>
<dbReference type="Gene3D" id="2.40.170.20">
    <property type="entry name" value="TonB-dependent receptor, beta-barrel domain"/>
    <property type="match status" value="1"/>
</dbReference>
<evidence type="ECO:0000256" key="2">
    <source>
        <dbReference type="ARBA" id="ARBA00022448"/>
    </source>
</evidence>
<protein>
    <submittedName>
        <fullName evidence="9">TonB-dependent receptor plug domain-containing protein</fullName>
    </submittedName>
</protein>
<dbReference type="Gene3D" id="2.170.130.10">
    <property type="entry name" value="TonB-dependent receptor, plug domain"/>
    <property type="match status" value="1"/>
</dbReference>
<comment type="subcellular location">
    <subcellularLocation>
        <location evidence="1">Cell outer membrane</location>
        <topology evidence="1">Multi-pass membrane protein</topology>
    </subcellularLocation>
</comment>
<dbReference type="PANTHER" id="PTHR30069:SF29">
    <property type="entry name" value="HEMOGLOBIN AND HEMOGLOBIN-HAPTOGLOBIN-BINDING PROTEIN 1-RELATED"/>
    <property type="match status" value="1"/>
</dbReference>
<evidence type="ECO:0000256" key="3">
    <source>
        <dbReference type="ARBA" id="ARBA00022452"/>
    </source>
</evidence>
<keyword evidence="3" id="KW-1134">Transmembrane beta strand</keyword>
<dbReference type="GO" id="GO:0015344">
    <property type="term" value="F:siderophore uptake transmembrane transporter activity"/>
    <property type="evidence" value="ECO:0007669"/>
    <property type="project" value="TreeGrafter"/>
</dbReference>
<evidence type="ECO:0000313" key="10">
    <source>
        <dbReference type="Proteomes" id="UP000422221"/>
    </source>
</evidence>
<gene>
    <name evidence="9" type="ORF">F3F73_20710</name>
</gene>
<dbReference type="SMART" id="SM00965">
    <property type="entry name" value="STN"/>
    <property type="match status" value="1"/>
</dbReference>
<dbReference type="InterPro" id="IPR011662">
    <property type="entry name" value="Secretin/TonB_short_N"/>
</dbReference>
<evidence type="ECO:0000256" key="5">
    <source>
        <dbReference type="ARBA" id="ARBA00022729"/>
    </source>
</evidence>
<dbReference type="InterPro" id="IPR008969">
    <property type="entry name" value="CarboxyPept-like_regulatory"/>
</dbReference>
<evidence type="ECO:0000259" key="8">
    <source>
        <dbReference type="SMART" id="SM00965"/>
    </source>
</evidence>
<name>A0A7J4XDQ3_9BACE</name>
<dbReference type="Pfam" id="PF07715">
    <property type="entry name" value="Plug"/>
    <property type="match status" value="1"/>
</dbReference>
<sequence length="905" mass="102752">MNKSHIPLYVENLILTCGILFFSLQMQAQKNDTQLSFSIRNASLEEFIKYLENSTGFSFIYGEEVKINRRITLEVKQKTIREILDQAFKNEPIGYQIAGRHILLQKKKQKPVSRKFTISGYVTDGTSAETLIGANILESRHKQGTTTNPYGFYSITLPMGETELSFSYLGYETQHHTLALNKDTVLNVLMQDNNQLEEVVIVSDKTEAGITATQMGAIEIPMAQIKNTPGALGEADVMKTIQLMPGVQAGVEGSAGLYVRGGGPDQNLILLDGIPIYNVDHLFGFFSVFTPEAVKKVTFFKSSFPARFGGRLSSVVDVRSNDGDMKKFHGTLSVGLLASKLQLEGPIIKDKTSFNLSARRSYIDLVAKPFMPKDDKMSYYFYDINAKVNHKFSDRSRLFLSFYKGKDHYSFKSKSVFSTTTWGNDYDFGNTYENKMSLDWGNTVASVRWNYIFNQKLFCNTTIAYNKYQMDANSGTYSSNWVGNAVNENSYLANYHSGIRDWNYQMDFDYNPTPTHHIKFGAGYLRHNFHPEVATSKITEKEEGDIAQDTTYNSISNSTVWAHEISAYIEDNFDIGSRLRMNIGLHLSTFYVQKKSYFSAQPRVSARYQLNKDIALKASYTKMSQYIHLLSSTPISMPTDLWVPVTSKIKPMQAHQYSLGSYYTGLKGWEFSVEGYYKQMRNVLEYKEGVSFLGSSSGWENKVEMGKGRSMGIEFMVQKATGKTTGWIAYTLAKSDRKFSPGSINNGIRFPYKYDRRHNLTLVANHQFNNRIDIGVSWIFATGGTATIPEEVTAVIRPGENFVRQEDYVEHRNNYRLPASHRLNIGVNFNKKTKHGIRTWNISLYNAYNAMNPTLVYSNGSGGYATYIKNQENGKVYYQYIPGKRKITKLTILPCIPSVTYTYKF</sequence>
<dbReference type="EMBL" id="VWMK01000027">
    <property type="protein sequence ID" value="KAA3758368.1"/>
    <property type="molecule type" value="Genomic_DNA"/>
</dbReference>
<evidence type="ECO:0000256" key="4">
    <source>
        <dbReference type="ARBA" id="ARBA00022692"/>
    </source>
</evidence>
<dbReference type="RefSeq" id="WP_130059830.1">
    <property type="nucleotide sequence ID" value="NZ_JADNPJ010000029.1"/>
</dbReference>
<feature type="domain" description="Secretin/TonB short N-terminal" evidence="8">
    <location>
        <begin position="57"/>
        <end position="107"/>
    </location>
</feature>
<evidence type="ECO:0000256" key="7">
    <source>
        <dbReference type="ARBA" id="ARBA00023237"/>
    </source>
</evidence>
<dbReference type="InterPro" id="IPR036942">
    <property type="entry name" value="Beta-barrel_TonB_sf"/>
</dbReference>
<evidence type="ECO:0000256" key="1">
    <source>
        <dbReference type="ARBA" id="ARBA00004571"/>
    </source>
</evidence>
<keyword evidence="5" id="KW-0732">Signal</keyword>
<dbReference type="PANTHER" id="PTHR30069">
    <property type="entry name" value="TONB-DEPENDENT OUTER MEMBRANE RECEPTOR"/>
    <property type="match status" value="1"/>
</dbReference>
<organism evidence="9 10">
    <name type="scientific">Bacteroides salyersiae</name>
    <dbReference type="NCBI Taxonomy" id="291644"/>
    <lineage>
        <taxon>Bacteria</taxon>
        <taxon>Pseudomonadati</taxon>
        <taxon>Bacteroidota</taxon>
        <taxon>Bacteroidia</taxon>
        <taxon>Bacteroidales</taxon>
        <taxon>Bacteroidaceae</taxon>
        <taxon>Bacteroides</taxon>
    </lineage>
</organism>
<evidence type="ECO:0000256" key="6">
    <source>
        <dbReference type="ARBA" id="ARBA00023136"/>
    </source>
</evidence>
<accession>A0A7J4XDQ3</accession>
<comment type="caution">
    <text evidence="9">The sequence shown here is derived from an EMBL/GenBank/DDBJ whole genome shotgun (WGS) entry which is preliminary data.</text>
</comment>
<dbReference type="SUPFAM" id="SSF49464">
    <property type="entry name" value="Carboxypeptidase regulatory domain-like"/>
    <property type="match status" value="1"/>
</dbReference>
<dbReference type="Proteomes" id="UP000422221">
    <property type="component" value="Unassembled WGS sequence"/>
</dbReference>
<dbReference type="InterPro" id="IPR039426">
    <property type="entry name" value="TonB-dep_rcpt-like"/>
</dbReference>
<keyword evidence="4" id="KW-0812">Transmembrane</keyword>
<dbReference type="GO" id="GO:0044718">
    <property type="term" value="P:siderophore transmembrane transport"/>
    <property type="evidence" value="ECO:0007669"/>
    <property type="project" value="TreeGrafter"/>
</dbReference>
<dbReference type="Pfam" id="PF07660">
    <property type="entry name" value="STN"/>
    <property type="match status" value="1"/>
</dbReference>
<dbReference type="InterPro" id="IPR037066">
    <property type="entry name" value="Plug_dom_sf"/>
</dbReference>
<dbReference type="GO" id="GO:0009279">
    <property type="term" value="C:cell outer membrane"/>
    <property type="evidence" value="ECO:0007669"/>
    <property type="project" value="UniProtKB-SubCell"/>
</dbReference>
<dbReference type="SUPFAM" id="SSF56935">
    <property type="entry name" value="Porins"/>
    <property type="match status" value="1"/>
</dbReference>
<keyword evidence="6" id="KW-0472">Membrane</keyword>
<keyword evidence="9" id="KW-0675">Receptor</keyword>
<keyword evidence="2" id="KW-0813">Transport</keyword>
<dbReference type="Gene3D" id="3.55.50.30">
    <property type="match status" value="1"/>
</dbReference>
<keyword evidence="7" id="KW-0998">Cell outer membrane</keyword>
<evidence type="ECO:0000313" key="9">
    <source>
        <dbReference type="EMBL" id="KAA3758368.1"/>
    </source>
</evidence>
<reference evidence="9 10" key="1">
    <citation type="journal article" date="2019" name="Nat. Med.">
        <title>A library of human gut bacterial isolates paired with longitudinal multiomics data enables mechanistic microbiome research.</title>
        <authorList>
            <person name="Poyet M."/>
            <person name="Groussin M."/>
            <person name="Gibbons S.M."/>
            <person name="Avila-Pacheco J."/>
            <person name="Jiang X."/>
            <person name="Kearney S.M."/>
            <person name="Perrotta A.R."/>
            <person name="Berdy B."/>
            <person name="Zhao S."/>
            <person name="Lieberman T.D."/>
            <person name="Swanson P.K."/>
            <person name="Smith M."/>
            <person name="Roesemann S."/>
            <person name="Alexander J.E."/>
            <person name="Rich S.A."/>
            <person name="Livny J."/>
            <person name="Vlamakis H."/>
            <person name="Clish C."/>
            <person name="Bullock K."/>
            <person name="Deik A."/>
            <person name="Scott J."/>
            <person name="Pierce K.A."/>
            <person name="Xavier R.J."/>
            <person name="Alm E.J."/>
        </authorList>
    </citation>
    <scope>NUCLEOTIDE SEQUENCE [LARGE SCALE GENOMIC DNA]</scope>
    <source>
        <strain evidence="9 10">BIOML-A10</strain>
    </source>
</reference>